<organism evidence="2 3">
    <name type="scientific">Nannochloropsis gaditana</name>
    <dbReference type="NCBI Taxonomy" id="72520"/>
    <lineage>
        <taxon>Eukaryota</taxon>
        <taxon>Sar</taxon>
        <taxon>Stramenopiles</taxon>
        <taxon>Ochrophyta</taxon>
        <taxon>Eustigmatophyceae</taxon>
        <taxon>Eustigmatales</taxon>
        <taxon>Monodopsidaceae</taxon>
        <taxon>Nannochloropsis</taxon>
    </lineage>
</organism>
<keyword evidence="1" id="KW-1133">Transmembrane helix</keyword>
<feature type="transmembrane region" description="Helical" evidence="1">
    <location>
        <begin position="340"/>
        <end position="360"/>
    </location>
</feature>
<sequence>MTRPSEKLSILRLIRHRQVFPRMQRIIPRLKASTAPTRRRMRLTSWVLTLGFLLGHASAFVRLRPASPVLAGLREHPFDNKFAVKSTVLLKKTYYRRLSATGPVAPSFSTENGLIPRVKTLAKNMVTGLPLVAFSTISGGMLAGSLHAVTGPDHLAALLPRCIGKRWYQAMRIGAVWGLGHGISAIIMGMVAFFLKGRLSTYSHSTLIPKLSLYTEVLIGVSLIIIGLLGLKEAAHFDVSAVMPLEAEGSITGSGASGAAKKKATGKAVFLNGLLHGFSWDGTPTLAPALAFDSWLPVMTFLCSYGLGTMLSMSTATSLIGEGTVKVGQALDKPNIPKKLAQGSSVVAILVGLVWTVKALV</sequence>
<feature type="transmembrane region" description="Helical" evidence="1">
    <location>
        <begin position="170"/>
        <end position="193"/>
    </location>
</feature>
<feature type="transmembrane region" description="Helical" evidence="1">
    <location>
        <begin position="295"/>
        <end position="320"/>
    </location>
</feature>
<dbReference type="EMBL" id="AZIL01000355">
    <property type="protein sequence ID" value="EWM28072.1"/>
    <property type="molecule type" value="Genomic_DNA"/>
</dbReference>
<protein>
    <submittedName>
        <fullName evidence="2">Uncharacterized protein</fullName>
    </submittedName>
</protein>
<evidence type="ECO:0000313" key="3">
    <source>
        <dbReference type="Proteomes" id="UP000019335"/>
    </source>
</evidence>
<dbReference type="PANTHER" id="PTHR33876">
    <property type="entry name" value="UNNAMED PRODUCT"/>
    <property type="match status" value="1"/>
</dbReference>
<accession>W7TPT7</accession>
<dbReference type="Proteomes" id="UP000019335">
    <property type="component" value="Chromosome 5"/>
</dbReference>
<keyword evidence="1" id="KW-0812">Transmembrane</keyword>
<name>W7TPT7_9STRA</name>
<gene>
    <name evidence="2" type="ORF">Naga_100044g22</name>
</gene>
<dbReference type="PANTHER" id="PTHR33876:SF4">
    <property type="entry name" value="CHLOROPLAST PROTEIN FOR GROWTH AND FERTILITY 2"/>
    <property type="match status" value="1"/>
</dbReference>
<dbReference type="AlphaFoldDB" id="W7TPT7"/>
<evidence type="ECO:0000256" key="1">
    <source>
        <dbReference type="SAM" id="Phobius"/>
    </source>
</evidence>
<comment type="caution">
    <text evidence="2">The sequence shown here is derived from an EMBL/GenBank/DDBJ whole genome shotgun (WGS) entry which is preliminary data.</text>
</comment>
<dbReference type="InterPro" id="IPR052776">
    <property type="entry name" value="Chloro_ReproSupport/MetalTrans"/>
</dbReference>
<feature type="transmembrane region" description="Helical" evidence="1">
    <location>
        <begin position="213"/>
        <end position="231"/>
    </location>
</feature>
<feature type="transmembrane region" description="Helical" evidence="1">
    <location>
        <begin position="129"/>
        <end position="149"/>
    </location>
</feature>
<dbReference type="OrthoDB" id="669460at2759"/>
<evidence type="ECO:0000313" key="2">
    <source>
        <dbReference type="EMBL" id="EWM28072.1"/>
    </source>
</evidence>
<keyword evidence="1" id="KW-0472">Membrane</keyword>
<proteinExistence type="predicted"/>
<reference evidence="2 3" key="1">
    <citation type="journal article" date="2014" name="Mol. Plant">
        <title>Chromosome Scale Genome Assembly and Transcriptome Profiling of Nannochloropsis gaditana in Nitrogen Depletion.</title>
        <authorList>
            <person name="Corteggiani Carpinelli E."/>
            <person name="Telatin A."/>
            <person name="Vitulo N."/>
            <person name="Forcato C."/>
            <person name="D'Angelo M."/>
            <person name="Schiavon R."/>
            <person name="Vezzi A."/>
            <person name="Giacometti G.M."/>
            <person name="Morosinotto T."/>
            <person name="Valle G."/>
        </authorList>
    </citation>
    <scope>NUCLEOTIDE SEQUENCE [LARGE SCALE GENOMIC DNA]</scope>
    <source>
        <strain evidence="2 3">B-31</strain>
    </source>
</reference>
<keyword evidence="3" id="KW-1185">Reference proteome</keyword>